<feature type="transmembrane region" description="Helical" evidence="1">
    <location>
        <begin position="43"/>
        <end position="66"/>
    </location>
</feature>
<dbReference type="AlphaFoldDB" id="A0A9Q1DP68"/>
<dbReference type="OrthoDB" id="8958581at2759"/>
<keyword evidence="3" id="KW-1185">Reference proteome</keyword>
<evidence type="ECO:0008006" key="4">
    <source>
        <dbReference type="Google" id="ProtNLM"/>
    </source>
</evidence>
<keyword evidence="1" id="KW-0812">Transmembrane</keyword>
<dbReference type="InterPro" id="IPR016187">
    <property type="entry name" value="CTDL_fold"/>
</dbReference>
<evidence type="ECO:0000256" key="1">
    <source>
        <dbReference type="SAM" id="Phobius"/>
    </source>
</evidence>
<dbReference type="InterPro" id="IPR016186">
    <property type="entry name" value="C-type_lectin-like/link_sf"/>
</dbReference>
<dbReference type="EMBL" id="JAFJMO010000005">
    <property type="protein sequence ID" value="KAJ8276099.1"/>
    <property type="molecule type" value="Genomic_DNA"/>
</dbReference>
<dbReference type="Gene3D" id="3.10.100.10">
    <property type="entry name" value="Mannose-Binding Protein A, subunit A"/>
    <property type="match status" value="1"/>
</dbReference>
<reference evidence="2" key="1">
    <citation type="journal article" date="2023" name="Science">
        <title>Genome structures resolve the early diversification of teleost fishes.</title>
        <authorList>
            <person name="Parey E."/>
            <person name="Louis A."/>
            <person name="Montfort J."/>
            <person name="Bouchez O."/>
            <person name="Roques C."/>
            <person name="Iampietro C."/>
            <person name="Lluch J."/>
            <person name="Castinel A."/>
            <person name="Donnadieu C."/>
            <person name="Desvignes T."/>
            <person name="Floi Bucao C."/>
            <person name="Jouanno E."/>
            <person name="Wen M."/>
            <person name="Mejri S."/>
            <person name="Dirks R."/>
            <person name="Jansen H."/>
            <person name="Henkel C."/>
            <person name="Chen W.J."/>
            <person name="Zahm M."/>
            <person name="Cabau C."/>
            <person name="Klopp C."/>
            <person name="Thompson A.W."/>
            <person name="Robinson-Rechavi M."/>
            <person name="Braasch I."/>
            <person name="Lecointre G."/>
            <person name="Bobe J."/>
            <person name="Postlethwait J.H."/>
            <person name="Berthelot C."/>
            <person name="Roest Crollius H."/>
            <person name="Guiguen Y."/>
        </authorList>
    </citation>
    <scope>NUCLEOTIDE SEQUENCE</scope>
    <source>
        <strain evidence="2">Concon-B</strain>
    </source>
</reference>
<evidence type="ECO:0000313" key="3">
    <source>
        <dbReference type="Proteomes" id="UP001152803"/>
    </source>
</evidence>
<organism evidence="2 3">
    <name type="scientific">Conger conger</name>
    <name type="common">Conger eel</name>
    <name type="synonym">Muraena conger</name>
    <dbReference type="NCBI Taxonomy" id="82655"/>
    <lineage>
        <taxon>Eukaryota</taxon>
        <taxon>Metazoa</taxon>
        <taxon>Chordata</taxon>
        <taxon>Craniata</taxon>
        <taxon>Vertebrata</taxon>
        <taxon>Euteleostomi</taxon>
        <taxon>Actinopterygii</taxon>
        <taxon>Neopterygii</taxon>
        <taxon>Teleostei</taxon>
        <taxon>Anguilliformes</taxon>
        <taxon>Congridae</taxon>
        <taxon>Conger</taxon>
    </lineage>
</organism>
<dbReference type="Proteomes" id="UP001152803">
    <property type="component" value="Unassembled WGS sequence"/>
</dbReference>
<sequence>MENIYQDPVHTTESSYESIKLKQPGKKKHAVGPFSTQKGSQRFVIFLLSINTLLLVITLGIVGVHYSQSQADNTHLAGYDQVRPLLKQNGHWYLRGNIFYLFWHGHGDCQAAERFCSEQNATLATTHEHNRNWMITLAHGKQMWVNEGSDDSGSGLSQDEEACSCRLLEPDPLAATECEDFHSWVCERSTIQRAPEFPDFDYLNWAK</sequence>
<comment type="caution">
    <text evidence="2">The sequence shown here is derived from an EMBL/GenBank/DDBJ whole genome shotgun (WGS) entry which is preliminary data.</text>
</comment>
<keyword evidence="1" id="KW-0472">Membrane</keyword>
<protein>
    <recommendedName>
        <fullName evidence="4">C-type lectin domain-containing protein</fullName>
    </recommendedName>
</protein>
<keyword evidence="1" id="KW-1133">Transmembrane helix</keyword>
<dbReference type="SUPFAM" id="SSF56436">
    <property type="entry name" value="C-type lectin-like"/>
    <property type="match status" value="1"/>
</dbReference>
<proteinExistence type="predicted"/>
<gene>
    <name evidence="2" type="ORF">COCON_G00078510</name>
</gene>
<evidence type="ECO:0000313" key="2">
    <source>
        <dbReference type="EMBL" id="KAJ8276099.1"/>
    </source>
</evidence>
<accession>A0A9Q1DP68</accession>
<name>A0A9Q1DP68_CONCO</name>